<name>A0AAN2BZU3_9PROT</name>
<dbReference type="InterPro" id="IPR012902">
    <property type="entry name" value="N_methyl_site"/>
</dbReference>
<dbReference type="EMBL" id="AP023423">
    <property type="protein sequence ID" value="BCK88569.1"/>
    <property type="molecule type" value="Genomic_DNA"/>
</dbReference>
<evidence type="ECO:0008006" key="4">
    <source>
        <dbReference type="Google" id="ProtNLM"/>
    </source>
</evidence>
<keyword evidence="3" id="KW-1185">Reference proteome</keyword>
<proteinExistence type="predicted"/>
<protein>
    <recommendedName>
        <fullName evidence="4">Prepilin-type N-terminal cleavage/methylation domain-containing protein</fullName>
    </recommendedName>
</protein>
<gene>
    <name evidence="2" type="ORF">MIZ01_2374</name>
</gene>
<keyword evidence="1" id="KW-0472">Membrane</keyword>
<keyword evidence="1" id="KW-0812">Transmembrane</keyword>
<keyword evidence="1" id="KW-1133">Transmembrane helix</keyword>
<evidence type="ECO:0000256" key="1">
    <source>
        <dbReference type="SAM" id="Phobius"/>
    </source>
</evidence>
<evidence type="ECO:0000313" key="2">
    <source>
        <dbReference type="EMBL" id="BCK88569.1"/>
    </source>
</evidence>
<accession>A0AAN2BZU3</accession>
<dbReference type="AlphaFoldDB" id="A0AAN2BZU3"/>
<evidence type="ECO:0000313" key="3">
    <source>
        <dbReference type="Proteomes" id="UP001320326"/>
    </source>
</evidence>
<dbReference type="NCBIfam" id="TIGR02532">
    <property type="entry name" value="IV_pilin_GFxxxE"/>
    <property type="match status" value="1"/>
</dbReference>
<dbReference type="SUPFAM" id="SSF54523">
    <property type="entry name" value="Pili subunits"/>
    <property type="match status" value="1"/>
</dbReference>
<dbReference type="InterPro" id="IPR045584">
    <property type="entry name" value="Pilin-like"/>
</dbReference>
<dbReference type="Pfam" id="PF07963">
    <property type="entry name" value="N_methyl"/>
    <property type="match status" value="1"/>
</dbReference>
<sequence>MVLYMRLRDGQAKTKKCKSTKHSCSQEGNGSIFGSLNSQRGFTIAELIAVIVILGIVAAVAIPRFFDRNLFDSRSFYDQVIATLRYAQKSAIAEHGFVCVGYAANGITLTYGATAACGSNLTSPTGQTPYAITAPNGVTLSGGTAFSFDALGRPSAAQSITVSGYAAAITVEAETGYVH</sequence>
<feature type="transmembrane region" description="Helical" evidence="1">
    <location>
        <begin position="44"/>
        <end position="66"/>
    </location>
</feature>
<dbReference type="Gene3D" id="3.30.700.10">
    <property type="entry name" value="Glycoprotein, Type 4 Pilin"/>
    <property type="match status" value="1"/>
</dbReference>
<organism evidence="2 3">
    <name type="scientific">Sideroxyarcus emersonii</name>
    <dbReference type="NCBI Taxonomy" id="2764705"/>
    <lineage>
        <taxon>Bacteria</taxon>
        <taxon>Pseudomonadati</taxon>
        <taxon>Pseudomonadota</taxon>
        <taxon>Betaproteobacteria</taxon>
        <taxon>Nitrosomonadales</taxon>
        <taxon>Gallionellaceae</taxon>
        <taxon>Sideroxyarcus</taxon>
    </lineage>
</organism>
<dbReference type="KEGG" id="seme:MIZ01_2374"/>
<reference evidence="2 3" key="1">
    <citation type="journal article" date="2022" name="Int. J. Syst. Evol. Microbiol.">
        <title>&lt;i&gt;Sideroxyarcus emersonii&lt;/i&gt; gen. nov. sp. nov., a neutrophilic, microaerobic iron- and thiosulfate-oxidizing bacterium isolated from iron-rich wetland sediment.</title>
        <authorList>
            <person name="Kato S."/>
            <person name="Itoh T."/>
            <person name="Iino T."/>
            <person name="Ohkuma M."/>
        </authorList>
    </citation>
    <scope>NUCLEOTIDE SEQUENCE [LARGE SCALE GENOMIC DNA]</scope>
    <source>
        <strain evidence="2 3">MIZ01</strain>
    </source>
</reference>
<dbReference type="Proteomes" id="UP001320326">
    <property type="component" value="Chromosome"/>
</dbReference>